<evidence type="ECO:0000313" key="3">
    <source>
        <dbReference type="Proteomes" id="UP001146670"/>
    </source>
</evidence>
<name>A0A9X3JG83_9LACT</name>
<protein>
    <submittedName>
        <fullName evidence="2">TIM barrel protein</fullName>
    </submittedName>
</protein>
<dbReference type="InterPro" id="IPR050312">
    <property type="entry name" value="IolE/XylAMocC-like"/>
</dbReference>
<sequence>MIGLNTATFRHLSVDDILKLMEKNDLRAIEWAGDAHVPLGDLEIAEKVAKKSQEYGISYTSYGSYLFLAEDNNFSQLIATALALNATNIRVWAGKYATADASEDYRHKVVLAAKELAKLCQKAGLNLGIEYHQGTLTDSPENAQKLIQAIACDNVYLYWQPAENLTVDQRTHSLDDLLPYVSNVHVFQWEDYHNRFSLAEGENEWLGYLNLLKTSPRNYFLEFVKDDSVDQFEADVDTLKEWKENL</sequence>
<dbReference type="AlphaFoldDB" id="A0A9X3JG83"/>
<dbReference type="InterPro" id="IPR013022">
    <property type="entry name" value="Xyl_isomerase-like_TIM-brl"/>
</dbReference>
<dbReference type="Pfam" id="PF01261">
    <property type="entry name" value="AP_endonuc_2"/>
    <property type="match status" value="1"/>
</dbReference>
<evidence type="ECO:0000313" key="2">
    <source>
        <dbReference type="EMBL" id="MCZ0726090.1"/>
    </source>
</evidence>
<keyword evidence="3" id="KW-1185">Reference proteome</keyword>
<feature type="domain" description="Xylose isomerase-like TIM barrel" evidence="1">
    <location>
        <begin position="21"/>
        <end position="167"/>
    </location>
</feature>
<dbReference type="SUPFAM" id="SSF51658">
    <property type="entry name" value="Xylose isomerase-like"/>
    <property type="match status" value="1"/>
</dbReference>
<proteinExistence type="predicted"/>
<dbReference type="Proteomes" id="UP001146670">
    <property type="component" value="Unassembled WGS sequence"/>
</dbReference>
<dbReference type="PANTHER" id="PTHR12110">
    <property type="entry name" value="HYDROXYPYRUVATE ISOMERASE"/>
    <property type="match status" value="1"/>
</dbReference>
<evidence type="ECO:0000259" key="1">
    <source>
        <dbReference type="Pfam" id="PF01261"/>
    </source>
</evidence>
<dbReference type="PANTHER" id="PTHR12110:SF41">
    <property type="entry name" value="INOSOSE DEHYDRATASE"/>
    <property type="match status" value="1"/>
</dbReference>
<dbReference type="Gene3D" id="3.20.20.150">
    <property type="entry name" value="Divalent-metal-dependent TIM barrel enzymes"/>
    <property type="match status" value="1"/>
</dbReference>
<organism evidence="2 3">
    <name type="scientific">Aerococcus kribbianus</name>
    <dbReference type="NCBI Taxonomy" id="2999064"/>
    <lineage>
        <taxon>Bacteria</taxon>
        <taxon>Bacillati</taxon>
        <taxon>Bacillota</taxon>
        <taxon>Bacilli</taxon>
        <taxon>Lactobacillales</taxon>
        <taxon>Aerococcaceae</taxon>
        <taxon>Aerococcus</taxon>
    </lineage>
</organism>
<dbReference type="EMBL" id="JAPRFR010000002">
    <property type="protein sequence ID" value="MCZ0726090.1"/>
    <property type="molecule type" value="Genomic_DNA"/>
</dbReference>
<reference evidence="2" key="1">
    <citation type="submission" date="2022-12" db="EMBL/GenBank/DDBJ databases">
        <title>Description and comparative metabolic analysis of Aerococcus sp. nov., isolated from the feces of a pig.</title>
        <authorList>
            <person name="Chang Y.-H."/>
        </authorList>
    </citation>
    <scope>NUCLEOTIDE SEQUENCE</scope>
    <source>
        <strain evidence="2">YH-aer222</strain>
    </source>
</reference>
<dbReference type="RefSeq" id="WP_268752418.1">
    <property type="nucleotide sequence ID" value="NZ_JAPRFQ010000002.1"/>
</dbReference>
<accession>A0A9X3JG83</accession>
<comment type="caution">
    <text evidence="2">The sequence shown here is derived from an EMBL/GenBank/DDBJ whole genome shotgun (WGS) entry which is preliminary data.</text>
</comment>
<gene>
    <name evidence="2" type="ORF">OW157_05820</name>
</gene>
<dbReference type="InterPro" id="IPR036237">
    <property type="entry name" value="Xyl_isomerase-like_sf"/>
</dbReference>